<dbReference type="SUPFAM" id="SSF51011">
    <property type="entry name" value="Glycosyl hydrolase domain"/>
    <property type="match status" value="1"/>
</dbReference>
<feature type="domain" description="Glycosyl hydrolase family 13 catalytic" evidence="9">
    <location>
        <begin position="4"/>
        <end position="402"/>
    </location>
</feature>
<comment type="caution">
    <text evidence="10">The sequence shown here is derived from an EMBL/GenBank/DDBJ whole genome shotgun (WGS) entry which is preliminary data.</text>
</comment>
<reference evidence="10 11" key="1">
    <citation type="submission" date="2018-03" db="EMBL/GenBank/DDBJ databases">
        <authorList>
            <person name="Keele B.F."/>
        </authorList>
    </citation>
    <scope>NUCLEOTIDE SEQUENCE [LARGE SCALE GENOMIC DNA]</scope>
    <source>
        <strain evidence="10 11">YL28-9</strain>
    </source>
</reference>
<evidence type="ECO:0000256" key="4">
    <source>
        <dbReference type="ARBA" id="ARBA00022801"/>
    </source>
</evidence>
<dbReference type="InterPro" id="IPR013780">
    <property type="entry name" value="Glyco_hydro_b"/>
</dbReference>
<dbReference type="RefSeq" id="WP_107217143.1">
    <property type="nucleotide sequence ID" value="NZ_KZ686271.1"/>
</dbReference>
<keyword evidence="8" id="KW-0106">Calcium</keyword>
<dbReference type="PANTHER" id="PTHR43447">
    <property type="entry name" value="ALPHA-AMYLASE"/>
    <property type="match status" value="1"/>
</dbReference>
<dbReference type="EMBL" id="PYLS01000007">
    <property type="protein sequence ID" value="PST82019.1"/>
    <property type="molecule type" value="Genomic_DNA"/>
</dbReference>
<accession>A0A2T3HHV1</accession>
<dbReference type="InterPro" id="IPR013776">
    <property type="entry name" value="A-amylase_thermo"/>
</dbReference>
<evidence type="ECO:0000259" key="9">
    <source>
        <dbReference type="SMART" id="SM00642"/>
    </source>
</evidence>
<feature type="binding site" evidence="8">
    <location>
        <position position="205"/>
    </location>
    <ligand>
        <name>Ca(2+)</name>
        <dbReference type="ChEBI" id="CHEBI:29108"/>
        <label>2</label>
    </ligand>
</feature>
<sequence length="503" mass="57218">MTNQLLIQYFHWYYNEEQLLWEKVKNDAGWLASLGVTQVWLPPTYKGREGANCIGYEPYDLFDVGEFDQKGSVATRYGVREQYEAAVAELRSNGIGAVADVVFNHKAGGDELERVTVKRVDPGNREAFTSDAFEIDAWTRFTFPGRKGKHSEFIWDFHCFSGVDWAEDLQESAIFSIQNQYGEGWEPVPSTENGNYDFLMFNDIDFRNTSVREELKYWGKWYLESFQPTGFRLDAVKHINIDFVNDWVDHMNAVSEKPLFFVAENWSVESLQALEDYLDATGSRVQLFDSMLHHNLYQASVQGEAYDLSRILDNTLVSSRPERAVTFVDNHDTQPLQSLESYVDFWFRPLAYALILLREQGIPCLFFPDLYGAIYHDAGAEGEEHEIILAKVEELPVLARLRKELGHGLQRDYFDFPSCIGWTREGSAEYPNSGFAVVMSNGTEGFKDMEMGPGLAGKVMVDALGKREGEVVINETGWGNFHCAAGSVSVWILKDAAMALQLE</sequence>
<dbReference type="CDD" id="cd11318">
    <property type="entry name" value="AmyAc_bac_fung_AmyA"/>
    <property type="match status" value="1"/>
</dbReference>
<dbReference type="Gene3D" id="2.60.40.1180">
    <property type="entry name" value="Golgi alpha-mannosidase II"/>
    <property type="match status" value="1"/>
</dbReference>
<feature type="binding site" evidence="8">
    <location>
        <position position="104"/>
    </location>
    <ligand>
        <name>Ca(2+)</name>
        <dbReference type="ChEBI" id="CHEBI:29108"/>
        <label>1</label>
    </ligand>
</feature>
<dbReference type="SMART" id="SM00642">
    <property type="entry name" value="Aamy"/>
    <property type="match status" value="1"/>
</dbReference>
<feature type="binding site" evidence="8">
    <location>
        <position position="238"/>
    </location>
    <ligand>
        <name>Ca(2+)</name>
        <dbReference type="ChEBI" id="CHEBI:29108"/>
        <label>1</label>
    </ligand>
</feature>
<dbReference type="AlphaFoldDB" id="A0A2T3HHV1"/>
<evidence type="ECO:0000313" key="10">
    <source>
        <dbReference type="EMBL" id="PST82019.1"/>
    </source>
</evidence>
<evidence type="ECO:0000256" key="2">
    <source>
        <dbReference type="ARBA" id="ARBA00008061"/>
    </source>
</evidence>
<feature type="active site" description="Proton donor" evidence="7">
    <location>
        <position position="264"/>
    </location>
</feature>
<feature type="active site" description="Nucleophile" evidence="7">
    <location>
        <position position="234"/>
    </location>
</feature>
<dbReference type="OrthoDB" id="9806009at2"/>
<dbReference type="GO" id="GO:0005975">
    <property type="term" value="P:carbohydrate metabolic process"/>
    <property type="evidence" value="ECO:0007669"/>
    <property type="project" value="InterPro"/>
</dbReference>
<feature type="binding site" evidence="8">
    <location>
        <position position="197"/>
    </location>
    <ligand>
        <name>Ca(2+)</name>
        <dbReference type="ChEBI" id="CHEBI:29108"/>
        <label>1</label>
    </ligand>
</feature>
<dbReference type="NCBIfam" id="NF006968">
    <property type="entry name" value="PRK09441.1-1"/>
    <property type="match status" value="1"/>
</dbReference>
<dbReference type="Pfam" id="PF00128">
    <property type="entry name" value="Alpha-amylase"/>
    <property type="match status" value="1"/>
</dbReference>
<comment type="cofactor">
    <cofactor evidence="1">
        <name>Ca(2+)</name>
        <dbReference type="ChEBI" id="CHEBI:29108"/>
    </cofactor>
</comment>
<dbReference type="NCBIfam" id="NF006969">
    <property type="entry name" value="PRK09441.1-2"/>
    <property type="match status" value="1"/>
</dbReference>
<evidence type="ECO:0000256" key="7">
    <source>
        <dbReference type="PIRSR" id="PIRSR001021-1"/>
    </source>
</evidence>
<keyword evidence="4" id="KW-0378">Hydrolase</keyword>
<evidence type="ECO:0000256" key="3">
    <source>
        <dbReference type="ARBA" id="ARBA00022723"/>
    </source>
</evidence>
<organism evidence="10 11">
    <name type="scientific">Pedobacter yulinensis</name>
    <dbReference type="NCBI Taxonomy" id="2126353"/>
    <lineage>
        <taxon>Bacteria</taxon>
        <taxon>Pseudomonadati</taxon>
        <taxon>Bacteroidota</taxon>
        <taxon>Sphingobacteriia</taxon>
        <taxon>Sphingobacteriales</taxon>
        <taxon>Sphingobacteriaceae</taxon>
        <taxon>Pedobacter</taxon>
    </lineage>
</organism>
<keyword evidence="5" id="KW-0119">Carbohydrate metabolism</keyword>
<dbReference type="Pfam" id="PF09154">
    <property type="entry name" value="Alpha-amy_C_pro"/>
    <property type="match status" value="1"/>
</dbReference>
<evidence type="ECO:0000256" key="8">
    <source>
        <dbReference type="PIRSR" id="PIRSR001021-2"/>
    </source>
</evidence>
<feature type="binding site" evidence="8">
    <location>
        <position position="203"/>
    </location>
    <ligand>
        <name>Ca(2+)</name>
        <dbReference type="ChEBI" id="CHEBI:29108"/>
        <label>1</label>
    </ligand>
</feature>
<keyword evidence="6" id="KW-0326">Glycosidase</keyword>
<dbReference type="GO" id="GO:0005509">
    <property type="term" value="F:calcium ion binding"/>
    <property type="evidence" value="ECO:0007669"/>
    <property type="project" value="InterPro"/>
</dbReference>
<dbReference type="InterPro" id="IPR017853">
    <property type="entry name" value="GH"/>
</dbReference>
<dbReference type="SUPFAM" id="SSF51445">
    <property type="entry name" value="(Trans)glycosidases"/>
    <property type="match status" value="1"/>
</dbReference>
<comment type="similarity">
    <text evidence="2">Belongs to the glycosyl hydrolase 13 family.</text>
</comment>
<dbReference type="PIRSF" id="PIRSF001021">
    <property type="entry name" value="Alph-amls_thrmst"/>
    <property type="match status" value="1"/>
</dbReference>
<dbReference type="GO" id="GO:0004553">
    <property type="term" value="F:hydrolase activity, hydrolyzing O-glycosyl compounds"/>
    <property type="evidence" value="ECO:0007669"/>
    <property type="project" value="InterPro"/>
</dbReference>
<keyword evidence="3 8" id="KW-0479">Metal-binding</keyword>
<dbReference type="Proteomes" id="UP000240912">
    <property type="component" value="Unassembled WGS sequence"/>
</dbReference>
<keyword evidence="11" id="KW-1185">Reference proteome</keyword>
<dbReference type="InterPro" id="IPR015237">
    <property type="entry name" value="Alpha-amylase_C_pro"/>
</dbReference>
<evidence type="ECO:0000256" key="1">
    <source>
        <dbReference type="ARBA" id="ARBA00001913"/>
    </source>
</evidence>
<evidence type="ECO:0000313" key="11">
    <source>
        <dbReference type="Proteomes" id="UP000240912"/>
    </source>
</evidence>
<dbReference type="Gene3D" id="3.20.20.80">
    <property type="entry name" value="Glycosidases"/>
    <property type="match status" value="1"/>
</dbReference>
<evidence type="ECO:0000256" key="5">
    <source>
        <dbReference type="ARBA" id="ARBA00023277"/>
    </source>
</evidence>
<dbReference type="Gene3D" id="2.40.30.140">
    <property type="match status" value="1"/>
</dbReference>
<name>A0A2T3HHV1_9SPHI</name>
<dbReference type="InterPro" id="IPR006047">
    <property type="entry name" value="GH13_cat_dom"/>
</dbReference>
<gene>
    <name evidence="10" type="ORF">C7T94_17175</name>
</gene>
<evidence type="ECO:0000256" key="6">
    <source>
        <dbReference type="ARBA" id="ARBA00023295"/>
    </source>
</evidence>
<proteinExistence type="inferred from homology"/>
<protein>
    <submittedName>
        <fullName evidence="10">Alpha-amylase</fullName>
    </submittedName>
</protein>